<feature type="domain" description="AB hydrolase-1" evidence="1">
    <location>
        <begin position="32"/>
        <end position="146"/>
    </location>
</feature>
<dbReference type="InterPro" id="IPR000073">
    <property type="entry name" value="AB_hydrolase_1"/>
</dbReference>
<dbReference type="InterPro" id="IPR029058">
    <property type="entry name" value="AB_hydrolase_fold"/>
</dbReference>
<dbReference type="InterPro" id="IPR050266">
    <property type="entry name" value="AB_hydrolase_sf"/>
</dbReference>
<dbReference type="Gene3D" id="3.40.50.1820">
    <property type="entry name" value="alpha/beta hydrolase"/>
    <property type="match status" value="1"/>
</dbReference>
<evidence type="ECO:0000313" key="2">
    <source>
        <dbReference type="EMBL" id="MDT8759283.1"/>
    </source>
</evidence>
<dbReference type="PANTHER" id="PTHR43798:SF33">
    <property type="entry name" value="HYDROLASE, PUTATIVE (AFU_ORTHOLOGUE AFUA_2G14860)-RELATED"/>
    <property type="match status" value="1"/>
</dbReference>
<sequence>MAPEESAFTGFESLCLASGREPIFVRRGGAGPAVLLLHGFPQTGLMWRDVAPLLATTFTVFVADLPGYGRSGCPDDGDDHAPMSKRAMAATLTRAMRIAGYERFAIVGHDRGGRVAFRAALDHADCVSRAAVLDVIPTYDVWDRADARLALAFWPFSLLAQPAPFPERLITAAPDAIVDNAIQHWGSSPDAFPAWVRDAYIDPLRDPAHVHAICEEYRAAAGVDRQDDAADLRAGHRIACPLLALWSEHGPLATWYEDAGGPLGLWRRWANDVRGHPVSGGHFFAEEDPAGTARRLHSFLTDRD</sequence>
<dbReference type="GO" id="GO:0016787">
    <property type="term" value="F:hydrolase activity"/>
    <property type="evidence" value="ECO:0007669"/>
    <property type="project" value="UniProtKB-KW"/>
</dbReference>
<evidence type="ECO:0000259" key="1">
    <source>
        <dbReference type="Pfam" id="PF00561"/>
    </source>
</evidence>
<name>A0ABU3N419_9SPHN</name>
<protein>
    <submittedName>
        <fullName evidence="2">Alpha/beta hydrolase</fullName>
    </submittedName>
</protein>
<reference evidence="2" key="1">
    <citation type="submission" date="2022-04" db="EMBL/GenBank/DDBJ databases">
        <title>Tomato heritable bacteria conferring resistance against bacterial wilt.</title>
        <authorList>
            <person name="Yin J."/>
        </authorList>
    </citation>
    <scope>NUCLEOTIDE SEQUENCE</scope>
    <source>
        <strain evidence="2">Cra20</strain>
    </source>
</reference>
<dbReference type="Pfam" id="PF00561">
    <property type="entry name" value="Abhydrolase_1"/>
    <property type="match status" value="1"/>
</dbReference>
<dbReference type="EMBL" id="JALMLT010000002">
    <property type="protein sequence ID" value="MDT8759283.1"/>
    <property type="molecule type" value="Genomic_DNA"/>
</dbReference>
<comment type="caution">
    <text evidence="2">The sequence shown here is derived from an EMBL/GenBank/DDBJ whole genome shotgun (WGS) entry which is preliminary data.</text>
</comment>
<dbReference type="InterPro" id="IPR000639">
    <property type="entry name" value="Epox_hydrolase-like"/>
</dbReference>
<accession>A0ABU3N419</accession>
<keyword evidence="2" id="KW-0378">Hydrolase</keyword>
<dbReference type="PRINTS" id="PR00412">
    <property type="entry name" value="EPOXHYDRLASE"/>
</dbReference>
<gene>
    <name evidence="2" type="ORF">MZO42_11295</name>
</gene>
<dbReference type="PANTHER" id="PTHR43798">
    <property type="entry name" value="MONOACYLGLYCEROL LIPASE"/>
    <property type="match status" value="1"/>
</dbReference>
<proteinExistence type="predicted"/>
<organism evidence="2">
    <name type="scientific">Sphingomonas psychrotolerans</name>
    <dbReference type="NCBI Taxonomy" id="1327635"/>
    <lineage>
        <taxon>Bacteria</taxon>
        <taxon>Pseudomonadati</taxon>
        <taxon>Pseudomonadota</taxon>
        <taxon>Alphaproteobacteria</taxon>
        <taxon>Sphingomonadales</taxon>
        <taxon>Sphingomonadaceae</taxon>
        <taxon>Sphingomonas</taxon>
    </lineage>
</organism>
<dbReference type="SUPFAM" id="SSF53474">
    <property type="entry name" value="alpha/beta-Hydrolases"/>
    <property type="match status" value="1"/>
</dbReference>